<accession>A0ABV6B6Y6</accession>
<dbReference type="Pfam" id="PF03551">
    <property type="entry name" value="PadR"/>
    <property type="match status" value="1"/>
</dbReference>
<evidence type="ECO:0000313" key="4">
    <source>
        <dbReference type="Proteomes" id="UP001589733"/>
    </source>
</evidence>
<name>A0ABV6B6Y6_9DEIO</name>
<reference evidence="3 4" key="1">
    <citation type="submission" date="2024-09" db="EMBL/GenBank/DDBJ databases">
        <authorList>
            <person name="Sun Q."/>
            <person name="Mori K."/>
        </authorList>
    </citation>
    <scope>NUCLEOTIDE SEQUENCE [LARGE SCALE GENOMIC DNA]</scope>
    <source>
        <strain evidence="3 4">JCM 13503</strain>
    </source>
</reference>
<feature type="domain" description="Transcription regulator PadR N-terminal" evidence="1">
    <location>
        <begin position="10"/>
        <end position="81"/>
    </location>
</feature>
<dbReference type="InterPro" id="IPR036390">
    <property type="entry name" value="WH_DNA-bd_sf"/>
</dbReference>
<dbReference type="InterPro" id="IPR018309">
    <property type="entry name" value="Tscrpt_reg_PadR_C"/>
</dbReference>
<dbReference type="Gene3D" id="6.10.140.190">
    <property type="match status" value="1"/>
</dbReference>
<feature type="domain" description="Transcription regulator PadR C-terminal" evidence="2">
    <location>
        <begin position="93"/>
        <end position="177"/>
    </location>
</feature>
<dbReference type="PANTHER" id="PTHR43252:SF4">
    <property type="entry name" value="TRANSCRIPTIONAL REGULATORY PROTEIN"/>
    <property type="match status" value="1"/>
</dbReference>
<dbReference type="SUPFAM" id="SSF46785">
    <property type="entry name" value="Winged helix' DNA-binding domain"/>
    <property type="match status" value="1"/>
</dbReference>
<dbReference type="InterPro" id="IPR005149">
    <property type="entry name" value="Tscrpt_reg_PadR_N"/>
</dbReference>
<dbReference type="InterPro" id="IPR036388">
    <property type="entry name" value="WH-like_DNA-bd_sf"/>
</dbReference>
<proteinExistence type="predicted"/>
<dbReference type="PANTHER" id="PTHR43252">
    <property type="entry name" value="TRANSCRIPTIONAL REGULATOR YQJI"/>
    <property type="match status" value="1"/>
</dbReference>
<evidence type="ECO:0000313" key="3">
    <source>
        <dbReference type="EMBL" id="MFB9995455.1"/>
    </source>
</evidence>
<comment type="caution">
    <text evidence="3">The sequence shown here is derived from an EMBL/GenBank/DDBJ whole genome shotgun (WGS) entry which is preliminary data.</text>
</comment>
<gene>
    <name evidence="3" type="ORF">ACFFLM_26325</name>
</gene>
<protein>
    <submittedName>
        <fullName evidence="3">PadR family transcriptional regulator</fullName>
    </submittedName>
</protein>
<dbReference type="Pfam" id="PF10400">
    <property type="entry name" value="Vir_act_alpha_C"/>
    <property type="match status" value="1"/>
</dbReference>
<dbReference type="EMBL" id="JBHLYR010000091">
    <property type="protein sequence ID" value="MFB9995455.1"/>
    <property type="molecule type" value="Genomic_DNA"/>
</dbReference>
<organism evidence="3 4">
    <name type="scientific">Deinococcus oregonensis</name>
    <dbReference type="NCBI Taxonomy" id="1805970"/>
    <lineage>
        <taxon>Bacteria</taxon>
        <taxon>Thermotogati</taxon>
        <taxon>Deinococcota</taxon>
        <taxon>Deinococci</taxon>
        <taxon>Deinococcales</taxon>
        <taxon>Deinococcaceae</taxon>
        <taxon>Deinococcus</taxon>
    </lineage>
</organism>
<evidence type="ECO:0000259" key="2">
    <source>
        <dbReference type="Pfam" id="PF10400"/>
    </source>
</evidence>
<dbReference type="Gene3D" id="1.10.10.10">
    <property type="entry name" value="Winged helix-like DNA-binding domain superfamily/Winged helix DNA-binding domain"/>
    <property type="match status" value="1"/>
</dbReference>
<dbReference type="RefSeq" id="WP_380017407.1">
    <property type="nucleotide sequence ID" value="NZ_JBHLYR010000091.1"/>
</dbReference>
<keyword evidence="4" id="KW-1185">Reference proteome</keyword>
<sequence length="189" mass="21719">MKGLEYVLLAGLWVEPRSGYDLAHWFQRAAHYYWAAHHSSIYPTLAGLEQAGLVTHQLVPSEQGPKRKVYRLTETGKDTLQMWISQPPQPPEVRDEQPVKVLAIDLLSPEEGIRHLEAAKSRAQEQRDMYSALLLQLSAEEDDRPQRQWLGPRLNLMRGIQIQEGYVRWCDEAIALLQASTPRLEAREK</sequence>
<dbReference type="Proteomes" id="UP001589733">
    <property type="component" value="Unassembled WGS sequence"/>
</dbReference>
<evidence type="ECO:0000259" key="1">
    <source>
        <dbReference type="Pfam" id="PF03551"/>
    </source>
</evidence>